<keyword evidence="8" id="KW-1185">Reference proteome</keyword>
<comment type="caution">
    <text evidence="7">The sequence shown here is derived from an EMBL/GenBank/DDBJ whole genome shotgun (WGS) entry which is preliminary data.</text>
</comment>
<dbReference type="Proteomes" id="UP000214646">
    <property type="component" value="Unassembled WGS sequence"/>
</dbReference>
<sequence>MRLILFVLFVPLLTAALAPAADPPADVCATNKRLGRGVNFGNALEAPKEGEWGVKLKAEYFKAIKAAGFDSVRLPIKWSAHAGATVPYTIDPTFAARIDWAIDQATANDLNIVVNLHHYSELDSDPDGHAARAVALWEQIAARYKDRPANVYFELDNEPHEKLTEAKWNAILPKLLAAVRATNPTRPVIVGPGQWNGIWALEKLTLPKDDHLIVTVHFYDPFEFTHQGAPWAAGADKWKGRKWTGSAAETAAITKKFDAAAAWGKAHNRPIYLGEFGAYEVADTTSRAAWTRAIRTEAEKRGFSWAYWEFAAGFGVYDPKTDLWREPLKAALVGK</sequence>
<proteinExistence type="inferred from homology"/>
<dbReference type="InterPro" id="IPR018087">
    <property type="entry name" value="Glyco_hydro_5_CS"/>
</dbReference>
<reference evidence="8" key="1">
    <citation type="submission" date="2017-06" db="EMBL/GenBank/DDBJ databases">
        <title>Genome analysis of Fimbriiglobus ruber SP5, the first member of the order Planctomycetales with confirmed chitinolytic capability.</title>
        <authorList>
            <person name="Ravin N.V."/>
            <person name="Rakitin A.L."/>
            <person name="Ivanova A.A."/>
            <person name="Beletsky A.V."/>
            <person name="Kulichevskaya I.S."/>
            <person name="Mardanov A.V."/>
            <person name="Dedysh S.N."/>
        </authorList>
    </citation>
    <scope>NUCLEOTIDE SEQUENCE [LARGE SCALE GENOMIC DNA]</scope>
    <source>
        <strain evidence="8">SP5</strain>
    </source>
</reference>
<dbReference type="InterPro" id="IPR050386">
    <property type="entry name" value="Glycosyl_hydrolase_5"/>
</dbReference>
<name>A0A225DBY6_9BACT</name>
<gene>
    <name evidence="7" type="ORF">FRUB_08601</name>
</gene>
<dbReference type="EMBL" id="NIDE01000017">
    <property type="protein sequence ID" value="OWK36038.1"/>
    <property type="molecule type" value="Genomic_DNA"/>
</dbReference>
<evidence type="ECO:0000256" key="2">
    <source>
        <dbReference type="ARBA" id="ARBA00022801"/>
    </source>
</evidence>
<dbReference type="InterPro" id="IPR001547">
    <property type="entry name" value="Glyco_hydro_5"/>
</dbReference>
<organism evidence="7 8">
    <name type="scientific">Fimbriiglobus ruber</name>
    <dbReference type="NCBI Taxonomy" id="1908690"/>
    <lineage>
        <taxon>Bacteria</taxon>
        <taxon>Pseudomonadati</taxon>
        <taxon>Planctomycetota</taxon>
        <taxon>Planctomycetia</taxon>
        <taxon>Gemmatales</taxon>
        <taxon>Gemmataceae</taxon>
        <taxon>Fimbriiglobus</taxon>
    </lineage>
</organism>
<dbReference type="Pfam" id="PF00150">
    <property type="entry name" value="Cellulase"/>
    <property type="match status" value="1"/>
</dbReference>
<evidence type="ECO:0000256" key="3">
    <source>
        <dbReference type="ARBA" id="ARBA00023295"/>
    </source>
</evidence>
<dbReference type="PANTHER" id="PTHR31297">
    <property type="entry name" value="GLUCAN ENDO-1,6-BETA-GLUCOSIDASE B"/>
    <property type="match status" value="1"/>
</dbReference>
<dbReference type="Gene3D" id="3.20.20.80">
    <property type="entry name" value="Glycosidases"/>
    <property type="match status" value="1"/>
</dbReference>
<accession>A0A225DBY6</accession>
<keyword evidence="3 4" id="KW-0326">Glycosidase</keyword>
<evidence type="ECO:0000256" key="4">
    <source>
        <dbReference type="RuleBase" id="RU361153"/>
    </source>
</evidence>
<evidence type="ECO:0000313" key="7">
    <source>
        <dbReference type="EMBL" id="OWK36038.1"/>
    </source>
</evidence>
<dbReference type="RefSeq" id="WP_088259110.1">
    <property type="nucleotide sequence ID" value="NZ_NIDE01000017.1"/>
</dbReference>
<evidence type="ECO:0000256" key="1">
    <source>
        <dbReference type="ARBA" id="ARBA00022729"/>
    </source>
</evidence>
<feature type="domain" description="Glycoside hydrolase family 5" evidence="6">
    <location>
        <begin position="50"/>
        <end position="310"/>
    </location>
</feature>
<evidence type="ECO:0000313" key="8">
    <source>
        <dbReference type="Proteomes" id="UP000214646"/>
    </source>
</evidence>
<feature type="signal peptide" evidence="5">
    <location>
        <begin position="1"/>
        <end position="20"/>
    </location>
</feature>
<evidence type="ECO:0000259" key="6">
    <source>
        <dbReference type="Pfam" id="PF00150"/>
    </source>
</evidence>
<dbReference type="GO" id="GO:0009986">
    <property type="term" value="C:cell surface"/>
    <property type="evidence" value="ECO:0007669"/>
    <property type="project" value="TreeGrafter"/>
</dbReference>
<dbReference type="PROSITE" id="PS00659">
    <property type="entry name" value="GLYCOSYL_HYDROL_F5"/>
    <property type="match status" value="1"/>
</dbReference>
<keyword evidence="1 5" id="KW-0732">Signal</keyword>
<dbReference type="PANTHER" id="PTHR31297:SF17">
    <property type="entry name" value="ENDOGLUCANASE"/>
    <property type="match status" value="1"/>
</dbReference>
<feature type="chain" id="PRO_5012781906" evidence="5">
    <location>
        <begin position="21"/>
        <end position="335"/>
    </location>
</feature>
<dbReference type="GO" id="GO:0005576">
    <property type="term" value="C:extracellular region"/>
    <property type="evidence" value="ECO:0007669"/>
    <property type="project" value="TreeGrafter"/>
</dbReference>
<comment type="similarity">
    <text evidence="4">Belongs to the glycosyl hydrolase 5 (cellulase A) family.</text>
</comment>
<dbReference type="GO" id="GO:0009251">
    <property type="term" value="P:glucan catabolic process"/>
    <property type="evidence" value="ECO:0007669"/>
    <property type="project" value="TreeGrafter"/>
</dbReference>
<dbReference type="SUPFAM" id="SSF51445">
    <property type="entry name" value="(Trans)glycosidases"/>
    <property type="match status" value="1"/>
</dbReference>
<keyword evidence="2 4" id="KW-0378">Hydrolase</keyword>
<dbReference type="GO" id="GO:0008422">
    <property type="term" value="F:beta-glucosidase activity"/>
    <property type="evidence" value="ECO:0007669"/>
    <property type="project" value="TreeGrafter"/>
</dbReference>
<dbReference type="OrthoDB" id="9800955at2"/>
<evidence type="ECO:0000256" key="5">
    <source>
        <dbReference type="SAM" id="SignalP"/>
    </source>
</evidence>
<dbReference type="InterPro" id="IPR017853">
    <property type="entry name" value="GH"/>
</dbReference>
<protein>
    <submittedName>
        <fullName evidence="7">Endoglucanase, glycosyl hydrolase family 5</fullName>
    </submittedName>
</protein>
<dbReference type="AlphaFoldDB" id="A0A225DBY6"/>